<evidence type="ECO:0000313" key="1">
    <source>
        <dbReference type="EMBL" id="WUV44878.1"/>
    </source>
</evidence>
<gene>
    <name evidence="1" type="ORF">OG563_38010</name>
</gene>
<dbReference type="EMBL" id="CP109441">
    <property type="protein sequence ID" value="WUV44878.1"/>
    <property type="molecule type" value="Genomic_DNA"/>
</dbReference>
<name>A0ABZ1YP58_9NOCA</name>
<evidence type="ECO:0000313" key="2">
    <source>
        <dbReference type="Proteomes" id="UP001432062"/>
    </source>
</evidence>
<reference evidence="1" key="1">
    <citation type="submission" date="2022-10" db="EMBL/GenBank/DDBJ databases">
        <title>The complete genomes of actinobacterial strains from the NBC collection.</title>
        <authorList>
            <person name="Joergensen T.S."/>
            <person name="Alvarez Arevalo M."/>
            <person name="Sterndorff E.B."/>
            <person name="Faurdal D."/>
            <person name="Vuksanovic O."/>
            <person name="Mourched A.-S."/>
            <person name="Charusanti P."/>
            <person name="Shaw S."/>
            <person name="Blin K."/>
            <person name="Weber T."/>
        </authorList>
    </citation>
    <scope>NUCLEOTIDE SEQUENCE</scope>
    <source>
        <strain evidence="1">NBC_01482</strain>
    </source>
</reference>
<organism evidence="1 2">
    <name type="scientific">Nocardia vinacea</name>
    <dbReference type="NCBI Taxonomy" id="96468"/>
    <lineage>
        <taxon>Bacteria</taxon>
        <taxon>Bacillati</taxon>
        <taxon>Actinomycetota</taxon>
        <taxon>Actinomycetes</taxon>
        <taxon>Mycobacteriales</taxon>
        <taxon>Nocardiaceae</taxon>
        <taxon>Nocardia</taxon>
    </lineage>
</organism>
<dbReference type="Proteomes" id="UP001432062">
    <property type="component" value="Chromosome"/>
</dbReference>
<keyword evidence="2" id="KW-1185">Reference proteome</keyword>
<sequence length="129" mass="14442">MHELIQAIRTTPRPAAAPVDPDIAYSMCSIGAAGRIHDRAVLDALHWQTATRLGIRCAYGGILLAHRTDYGTTHVTQGYFRVPFRQRRQADLNIGDKVLLVAHPQRQQLTIYPPPVIHPFFSRPHAVES</sequence>
<accession>A0ABZ1YP58</accession>
<dbReference type="RefSeq" id="WP_329408070.1">
    <property type="nucleotide sequence ID" value="NZ_CP109441.1"/>
</dbReference>
<protein>
    <submittedName>
        <fullName evidence="1">Uncharacterized protein</fullName>
    </submittedName>
</protein>
<proteinExistence type="predicted"/>